<evidence type="ECO:0000313" key="19">
    <source>
        <dbReference type="Proteomes" id="UP000249818"/>
    </source>
</evidence>
<dbReference type="InterPro" id="IPR016166">
    <property type="entry name" value="FAD-bd_PCMH"/>
</dbReference>
<comment type="pathway">
    <text evidence="4 16">Cell wall biogenesis; peptidoglycan biosynthesis.</text>
</comment>
<evidence type="ECO:0000256" key="2">
    <source>
        <dbReference type="ARBA" id="ARBA00003921"/>
    </source>
</evidence>
<dbReference type="RefSeq" id="WP_122030533.1">
    <property type="nucleotide sequence ID" value="NZ_LS483254.1"/>
</dbReference>
<dbReference type="GO" id="GO:0009252">
    <property type="term" value="P:peptidoglycan biosynthetic process"/>
    <property type="evidence" value="ECO:0007669"/>
    <property type="project" value="UniProtKB-UniRule"/>
</dbReference>
<dbReference type="InterPro" id="IPR036318">
    <property type="entry name" value="FAD-bd_PCMH-like_sf"/>
</dbReference>
<evidence type="ECO:0000313" key="18">
    <source>
        <dbReference type="EMBL" id="SQD92295.1"/>
    </source>
</evidence>
<proteinExistence type="inferred from homology"/>
<dbReference type="Gene3D" id="3.30.465.10">
    <property type="match status" value="1"/>
</dbReference>
<feature type="active site" evidence="16">
    <location>
        <position position="288"/>
    </location>
</feature>
<dbReference type="Pfam" id="PF01565">
    <property type="entry name" value="FAD_binding_4"/>
    <property type="match status" value="1"/>
</dbReference>
<dbReference type="GO" id="GO:0071949">
    <property type="term" value="F:FAD binding"/>
    <property type="evidence" value="ECO:0007669"/>
    <property type="project" value="InterPro"/>
</dbReference>
<accession>A0A2X3MJJ0</accession>
<reference evidence="19" key="1">
    <citation type="submission" date="2018-05" db="EMBL/GenBank/DDBJ databases">
        <authorList>
            <person name="Hao L."/>
        </authorList>
    </citation>
    <scope>NUCLEOTIDE SEQUENCE [LARGE SCALE GENOMIC DNA]</scope>
</reference>
<dbReference type="OrthoDB" id="9804753at2"/>
<dbReference type="SUPFAM" id="SSF56194">
    <property type="entry name" value="Uridine diphospho-N-Acetylenolpyruvylglucosamine reductase, MurB, C-terminal domain"/>
    <property type="match status" value="1"/>
</dbReference>
<evidence type="ECO:0000256" key="11">
    <source>
        <dbReference type="ARBA" id="ARBA00022984"/>
    </source>
</evidence>
<dbReference type="InterPro" id="IPR016167">
    <property type="entry name" value="FAD-bd_PCMH_sub1"/>
</dbReference>
<comment type="function">
    <text evidence="2 16">Cell wall formation.</text>
</comment>
<evidence type="ECO:0000256" key="10">
    <source>
        <dbReference type="ARBA" id="ARBA00022960"/>
    </source>
</evidence>
<dbReference type="HAMAP" id="MF_00037">
    <property type="entry name" value="MurB"/>
    <property type="match status" value="1"/>
</dbReference>
<evidence type="ECO:0000256" key="5">
    <source>
        <dbReference type="ARBA" id="ARBA00022490"/>
    </source>
</evidence>
<dbReference type="GO" id="GO:0071555">
    <property type="term" value="P:cell wall organization"/>
    <property type="evidence" value="ECO:0007669"/>
    <property type="project" value="UniProtKB-KW"/>
</dbReference>
<evidence type="ECO:0000256" key="16">
    <source>
        <dbReference type="HAMAP-Rule" id="MF_00037"/>
    </source>
</evidence>
<feature type="active site" description="Proton donor" evidence="16">
    <location>
        <position position="217"/>
    </location>
</feature>
<evidence type="ECO:0000256" key="13">
    <source>
        <dbReference type="ARBA" id="ARBA00023306"/>
    </source>
</evidence>
<keyword evidence="8 16" id="KW-0274">FAD</keyword>
<feature type="domain" description="FAD-binding PCMH-type" evidence="17">
    <location>
        <begin position="37"/>
        <end position="194"/>
    </location>
</feature>
<dbReference type="Gene3D" id="3.90.78.10">
    <property type="entry name" value="UDP-N-acetylenolpyruvoylglucosamine reductase, C-terminal domain"/>
    <property type="match status" value="1"/>
</dbReference>
<dbReference type="GO" id="GO:0005829">
    <property type="term" value="C:cytosol"/>
    <property type="evidence" value="ECO:0007669"/>
    <property type="project" value="TreeGrafter"/>
</dbReference>
<evidence type="ECO:0000256" key="8">
    <source>
        <dbReference type="ARBA" id="ARBA00022827"/>
    </source>
</evidence>
<keyword evidence="5 16" id="KW-0963">Cytoplasm</keyword>
<dbReference type="KEGG" id="bana:BARAN1_0270"/>
<keyword evidence="7 16" id="KW-0285">Flavoprotein</keyword>
<dbReference type="PROSITE" id="PS51387">
    <property type="entry name" value="FAD_PCMH"/>
    <property type="match status" value="1"/>
</dbReference>
<dbReference type="AlphaFoldDB" id="A0A2X3MJJ0"/>
<keyword evidence="6 16" id="KW-0132">Cell division</keyword>
<dbReference type="GO" id="GO:0051301">
    <property type="term" value="P:cell division"/>
    <property type="evidence" value="ECO:0007669"/>
    <property type="project" value="UniProtKB-KW"/>
</dbReference>
<comment type="catalytic activity">
    <reaction evidence="15 16">
        <text>UDP-N-acetyl-alpha-D-muramate + NADP(+) = UDP-N-acetyl-3-O-(1-carboxyvinyl)-alpha-D-glucosamine + NADPH + H(+)</text>
        <dbReference type="Rhea" id="RHEA:12248"/>
        <dbReference type="ChEBI" id="CHEBI:15378"/>
        <dbReference type="ChEBI" id="CHEBI:57783"/>
        <dbReference type="ChEBI" id="CHEBI:58349"/>
        <dbReference type="ChEBI" id="CHEBI:68483"/>
        <dbReference type="ChEBI" id="CHEBI:70757"/>
        <dbReference type="EC" id="1.3.1.98"/>
    </reaction>
</comment>
<dbReference type="SUPFAM" id="SSF56176">
    <property type="entry name" value="FAD-binding/transporter-associated domain-like"/>
    <property type="match status" value="1"/>
</dbReference>
<dbReference type="InterPro" id="IPR006094">
    <property type="entry name" value="Oxid_FAD_bind_N"/>
</dbReference>
<dbReference type="Proteomes" id="UP000249818">
    <property type="component" value="Chromosome BARAN1"/>
</dbReference>
<dbReference type="Gene3D" id="3.30.43.10">
    <property type="entry name" value="Uridine Diphospho-n-acetylenolpyruvylglucosamine Reductase, domain 2"/>
    <property type="match status" value="1"/>
</dbReference>
<evidence type="ECO:0000256" key="1">
    <source>
        <dbReference type="ARBA" id="ARBA00001974"/>
    </source>
</evidence>
<name>A0A2X3MJJ0_9BACT</name>
<dbReference type="PANTHER" id="PTHR21071">
    <property type="entry name" value="UDP-N-ACETYLENOLPYRUVOYLGLUCOSAMINE REDUCTASE"/>
    <property type="match status" value="1"/>
</dbReference>
<keyword evidence="19" id="KW-1185">Reference proteome</keyword>
<sequence>MEAGAGDGARALLRILRDLPGGLRAEELLAPHTTFRIGGRAFALYEPPTEDALAEAVVRARSHGFPWRMLGGGSKLLIPDRGFPGLVLSTAGLRSWHEEGEFLRVGAGVPLARVARRGAWALAGIPGTVGGAVAMNAGTRHGSIAEQVVWVQALLPTGRVHTFSPAECGFTYRDSLFRRLRLPVLAVGLRLQPCQDLAPFLRERAKSQPLGLPSAGCVFRNPPDGRSAGWLIDQCGLKGARIGDAVVSEHHANFICNLGHARASDVLELVDRVQDTVVSEFGVWLKLELEVVGE</sequence>
<organism evidence="18 19">
    <name type="scientific">Candidatus Bipolaricaulis anaerobius</name>
    <dbReference type="NCBI Taxonomy" id="2026885"/>
    <lineage>
        <taxon>Bacteria</taxon>
        <taxon>Candidatus Bipolaricaulota</taxon>
        <taxon>Candidatus Bipolaricaulia</taxon>
        <taxon>Candidatus Bipolaricaulales</taxon>
        <taxon>Candidatus Bipolaricaulaceae</taxon>
        <taxon>Candidatus Bipolaricaulis</taxon>
    </lineage>
</organism>
<evidence type="ECO:0000256" key="15">
    <source>
        <dbReference type="ARBA" id="ARBA00048914"/>
    </source>
</evidence>
<evidence type="ECO:0000256" key="7">
    <source>
        <dbReference type="ARBA" id="ARBA00022630"/>
    </source>
</evidence>
<keyword evidence="14 16" id="KW-0961">Cell wall biogenesis/degradation</keyword>
<evidence type="ECO:0000256" key="9">
    <source>
        <dbReference type="ARBA" id="ARBA00022857"/>
    </source>
</evidence>
<keyword evidence="11 16" id="KW-0573">Peptidoglycan synthesis</keyword>
<dbReference type="InterPro" id="IPR003170">
    <property type="entry name" value="MurB"/>
</dbReference>
<comment type="cofactor">
    <cofactor evidence="1 16">
        <name>FAD</name>
        <dbReference type="ChEBI" id="CHEBI:57692"/>
    </cofactor>
</comment>
<gene>
    <name evidence="16 18" type="primary">murB</name>
    <name evidence="18" type="ORF">BARAN1_0270</name>
</gene>
<evidence type="ECO:0000256" key="4">
    <source>
        <dbReference type="ARBA" id="ARBA00004752"/>
    </source>
</evidence>
<dbReference type="InterPro" id="IPR011601">
    <property type="entry name" value="MurB_C"/>
</dbReference>
<comment type="similarity">
    <text evidence="16">Belongs to the MurB family.</text>
</comment>
<dbReference type="GO" id="GO:0008762">
    <property type="term" value="F:UDP-N-acetylmuramate dehydrogenase activity"/>
    <property type="evidence" value="ECO:0007669"/>
    <property type="project" value="UniProtKB-UniRule"/>
</dbReference>
<dbReference type="InterPro" id="IPR036635">
    <property type="entry name" value="MurB_C_sf"/>
</dbReference>
<keyword evidence="9 16" id="KW-0521">NADP</keyword>
<keyword evidence="10 16" id="KW-0133">Cell shape</keyword>
<evidence type="ECO:0000256" key="12">
    <source>
        <dbReference type="ARBA" id="ARBA00023002"/>
    </source>
</evidence>
<dbReference type="PANTHER" id="PTHR21071:SF4">
    <property type="entry name" value="UDP-N-ACETYLENOLPYRUVOYLGLUCOSAMINE REDUCTASE"/>
    <property type="match status" value="1"/>
</dbReference>
<evidence type="ECO:0000256" key="14">
    <source>
        <dbReference type="ARBA" id="ARBA00023316"/>
    </source>
</evidence>
<dbReference type="GO" id="GO:0008360">
    <property type="term" value="P:regulation of cell shape"/>
    <property type="evidence" value="ECO:0007669"/>
    <property type="project" value="UniProtKB-KW"/>
</dbReference>
<dbReference type="EC" id="1.3.1.98" evidence="16"/>
<feature type="active site" evidence="16">
    <location>
        <position position="173"/>
    </location>
</feature>
<dbReference type="UniPathway" id="UPA00219"/>
<keyword evidence="13 16" id="KW-0131">Cell cycle</keyword>
<keyword evidence="12 16" id="KW-0560">Oxidoreductase</keyword>
<evidence type="ECO:0000259" key="17">
    <source>
        <dbReference type="PROSITE" id="PS51387"/>
    </source>
</evidence>
<dbReference type="Pfam" id="PF02873">
    <property type="entry name" value="MurB_C"/>
    <property type="match status" value="1"/>
</dbReference>
<comment type="subcellular location">
    <subcellularLocation>
        <location evidence="3 16">Cytoplasm</location>
    </subcellularLocation>
</comment>
<dbReference type="NCBIfam" id="TIGR00179">
    <property type="entry name" value="murB"/>
    <property type="match status" value="1"/>
</dbReference>
<protein>
    <recommendedName>
        <fullName evidence="16">UDP-N-acetylenolpyruvoylglucosamine reductase</fullName>
        <ecNumber evidence="16">1.3.1.98</ecNumber>
    </recommendedName>
    <alternativeName>
        <fullName evidence="16">UDP-N-acetylmuramate dehydrogenase</fullName>
    </alternativeName>
</protein>
<evidence type="ECO:0000256" key="3">
    <source>
        <dbReference type="ARBA" id="ARBA00004496"/>
    </source>
</evidence>
<dbReference type="InterPro" id="IPR016169">
    <property type="entry name" value="FAD-bd_PCMH_sub2"/>
</dbReference>
<evidence type="ECO:0000256" key="6">
    <source>
        <dbReference type="ARBA" id="ARBA00022618"/>
    </source>
</evidence>
<dbReference type="EMBL" id="LS483254">
    <property type="protein sequence ID" value="SQD92295.1"/>
    <property type="molecule type" value="Genomic_DNA"/>
</dbReference>